<sequence>MKRIIAVIITIAFLLTGCSIGGKNQESKTKTTTTTSISEKLKFSDMKNPESLEQYKDEVYSTLINSFGDKEYYIEDIKATYVSQEYIDEINENSKENIYFGYTLSQLDKQFSGKRYVFTADDNGKTVVKEFEKYDDTYEQVIKNVSIGAGVILFCATVSAITGGATSIIFATAASEGTKMALSAGGISTVISGGVTYVQTGDMNKSLKSAILEGSKEFKWGAILGSVVGGFKGKSLAKEPNKYDATKKGFAFKEDCQIQKKSKYSPEVIKYIGSEKEYEVYKNAGNFEQVVNGKKALIQKIDLQYKSKYKGEMITNYERIKKYGLAPLDNTGASYEIHHMGQESNSTYAILTKDQHQKNTAILHPNRNNSKVKHGYEWEKARKEFWKSYAEIFE</sequence>
<dbReference type="KEGG" id="ruj:E5Z56_07535"/>
<proteinExistence type="predicted"/>
<dbReference type="EMBL" id="CP039381">
    <property type="protein sequence ID" value="QCT07217.1"/>
    <property type="molecule type" value="Genomic_DNA"/>
</dbReference>
<feature type="domain" description="LHH" evidence="1">
    <location>
        <begin position="315"/>
        <end position="390"/>
    </location>
</feature>
<dbReference type="RefSeq" id="WP_138157260.1">
    <property type="nucleotide sequence ID" value="NZ_CP039381.1"/>
</dbReference>
<dbReference type="InterPro" id="IPR026834">
    <property type="entry name" value="LHH"/>
</dbReference>
<evidence type="ECO:0000313" key="3">
    <source>
        <dbReference type="Proteomes" id="UP000301475"/>
    </source>
</evidence>
<keyword evidence="3" id="KW-1185">Reference proteome</keyword>
<gene>
    <name evidence="2" type="ORF">E5Z56_07535</name>
</gene>
<organism evidence="2 3">
    <name type="scientific">Ruminococcus bovis</name>
    <dbReference type="NCBI Taxonomy" id="2564099"/>
    <lineage>
        <taxon>Bacteria</taxon>
        <taxon>Bacillati</taxon>
        <taxon>Bacillota</taxon>
        <taxon>Clostridia</taxon>
        <taxon>Eubacteriales</taxon>
        <taxon>Oscillospiraceae</taxon>
        <taxon>Ruminococcus</taxon>
    </lineage>
</organism>
<dbReference type="Pfam" id="PF14411">
    <property type="entry name" value="LHH"/>
    <property type="match status" value="1"/>
</dbReference>
<evidence type="ECO:0000259" key="1">
    <source>
        <dbReference type="Pfam" id="PF14411"/>
    </source>
</evidence>
<dbReference type="AlphaFoldDB" id="A0A4P8XW51"/>
<reference evidence="2 3" key="1">
    <citation type="submission" date="2019-04" db="EMBL/GenBank/DDBJ databases">
        <authorList>
            <person name="Embree M."/>
            <person name="Gaffney J.R."/>
        </authorList>
    </citation>
    <scope>NUCLEOTIDE SEQUENCE [LARGE SCALE GENOMIC DNA]</scope>
    <source>
        <strain evidence="2 3">JE7A12</strain>
    </source>
</reference>
<evidence type="ECO:0000313" key="2">
    <source>
        <dbReference type="EMBL" id="QCT07217.1"/>
    </source>
</evidence>
<dbReference type="Proteomes" id="UP000301475">
    <property type="component" value="Chromosome"/>
</dbReference>
<accession>A0A4P8XW51</accession>
<dbReference type="OrthoDB" id="1074132at2"/>
<protein>
    <recommendedName>
        <fullName evidence="1">LHH domain-containing protein</fullName>
    </recommendedName>
</protein>
<name>A0A4P8XW51_9FIRM</name>
<dbReference type="PROSITE" id="PS51257">
    <property type="entry name" value="PROKAR_LIPOPROTEIN"/>
    <property type="match status" value="1"/>
</dbReference>